<evidence type="ECO:0000256" key="2">
    <source>
        <dbReference type="ARBA" id="ARBA00022723"/>
    </source>
</evidence>
<keyword evidence="3" id="KW-0863">Zinc-finger</keyword>
<dbReference type="GO" id="GO:0044773">
    <property type="term" value="P:mitotic DNA damage checkpoint signaling"/>
    <property type="evidence" value="ECO:0007669"/>
    <property type="project" value="TreeGrafter"/>
</dbReference>
<dbReference type="InterPro" id="IPR040050">
    <property type="entry name" value="ZNF830-like"/>
</dbReference>
<evidence type="ECO:0000313" key="8">
    <source>
        <dbReference type="EMBL" id="KAF4121406.1"/>
    </source>
</evidence>
<evidence type="ECO:0000256" key="5">
    <source>
        <dbReference type="ARBA" id="ARBA00023054"/>
    </source>
</evidence>
<evidence type="ECO:0008006" key="10">
    <source>
        <dbReference type="Google" id="ProtNLM"/>
    </source>
</evidence>
<evidence type="ECO:0000256" key="1">
    <source>
        <dbReference type="ARBA" id="ARBA00004123"/>
    </source>
</evidence>
<feature type="compositionally biased region" description="Low complexity" evidence="7">
    <location>
        <begin position="152"/>
        <end position="175"/>
    </location>
</feature>
<dbReference type="GO" id="GO:0005681">
    <property type="term" value="C:spliceosomal complex"/>
    <property type="evidence" value="ECO:0007669"/>
    <property type="project" value="InterPro"/>
</dbReference>
<evidence type="ECO:0000256" key="3">
    <source>
        <dbReference type="ARBA" id="ARBA00022771"/>
    </source>
</evidence>
<feature type="region of interest" description="Disordered" evidence="7">
    <location>
        <begin position="295"/>
        <end position="363"/>
    </location>
</feature>
<dbReference type="Proteomes" id="UP000749293">
    <property type="component" value="Unassembled WGS sequence"/>
</dbReference>
<feature type="compositionally biased region" description="Acidic residues" evidence="7">
    <location>
        <begin position="338"/>
        <end position="352"/>
    </location>
</feature>
<organism evidence="8 9">
    <name type="scientific">Geosmithia morbida</name>
    <dbReference type="NCBI Taxonomy" id="1094350"/>
    <lineage>
        <taxon>Eukaryota</taxon>
        <taxon>Fungi</taxon>
        <taxon>Dikarya</taxon>
        <taxon>Ascomycota</taxon>
        <taxon>Pezizomycotina</taxon>
        <taxon>Sordariomycetes</taxon>
        <taxon>Hypocreomycetidae</taxon>
        <taxon>Hypocreales</taxon>
        <taxon>Bionectriaceae</taxon>
        <taxon>Geosmithia</taxon>
    </lineage>
</organism>
<feature type="compositionally biased region" description="Basic and acidic residues" evidence="7">
    <location>
        <begin position="295"/>
        <end position="313"/>
    </location>
</feature>
<evidence type="ECO:0000256" key="6">
    <source>
        <dbReference type="ARBA" id="ARBA00023242"/>
    </source>
</evidence>
<dbReference type="OrthoDB" id="77607at2759"/>
<name>A0A9P4YTJ8_9HYPO</name>
<keyword evidence="4" id="KW-0862">Zinc</keyword>
<comment type="subcellular location">
    <subcellularLocation>
        <location evidence="1">Nucleus</location>
    </subcellularLocation>
</comment>
<dbReference type="SUPFAM" id="SSF57667">
    <property type="entry name" value="beta-beta-alpha zinc fingers"/>
    <property type="match status" value="1"/>
</dbReference>
<feature type="region of interest" description="Disordered" evidence="7">
    <location>
        <begin position="47"/>
        <end position="189"/>
    </location>
</feature>
<gene>
    <name evidence="8" type="ORF">GMORB2_1813</name>
</gene>
<feature type="compositionally biased region" description="Low complexity" evidence="7">
    <location>
        <begin position="1"/>
        <end position="11"/>
    </location>
</feature>
<feature type="compositionally biased region" description="Basic and acidic residues" evidence="7">
    <location>
        <begin position="266"/>
        <end position="277"/>
    </location>
</feature>
<feature type="compositionally biased region" description="Low complexity" evidence="7">
    <location>
        <begin position="66"/>
        <end position="83"/>
    </location>
</feature>
<dbReference type="GO" id="GO:0003676">
    <property type="term" value="F:nucleic acid binding"/>
    <property type="evidence" value="ECO:0007669"/>
    <property type="project" value="InterPro"/>
</dbReference>
<feature type="region of interest" description="Disordered" evidence="7">
    <location>
        <begin position="1"/>
        <end position="23"/>
    </location>
</feature>
<dbReference type="PANTHER" id="PTHR13278">
    <property type="entry name" value="ZINC FINGER PROTEIN 830"/>
    <property type="match status" value="1"/>
</dbReference>
<dbReference type="EMBL" id="JAANYQ010000012">
    <property type="protein sequence ID" value="KAF4121406.1"/>
    <property type="molecule type" value="Genomic_DNA"/>
</dbReference>
<keyword evidence="9" id="KW-1185">Reference proteome</keyword>
<evidence type="ECO:0000256" key="4">
    <source>
        <dbReference type="ARBA" id="ARBA00022833"/>
    </source>
</evidence>
<feature type="compositionally biased region" description="Basic and acidic residues" evidence="7">
    <location>
        <begin position="236"/>
        <end position="259"/>
    </location>
</feature>
<comment type="caution">
    <text evidence="8">The sequence shown here is derived from an EMBL/GenBank/DDBJ whole genome shotgun (WGS) entry which is preliminary data.</text>
</comment>
<dbReference type="InterPro" id="IPR036236">
    <property type="entry name" value="Znf_C2H2_sf"/>
</dbReference>
<protein>
    <recommendedName>
        <fullName evidence="10">Coiled-coil domain-containing protein 16</fullName>
    </recommendedName>
</protein>
<dbReference type="GO" id="GO:0033260">
    <property type="term" value="P:nuclear DNA replication"/>
    <property type="evidence" value="ECO:0007669"/>
    <property type="project" value="TreeGrafter"/>
</dbReference>
<accession>A0A9P4YTJ8</accession>
<dbReference type="GO" id="GO:0033314">
    <property type="term" value="P:mitotic DNA replication checkpoint signaling"/>
    <property type="evidence" value="ECO:0007669"/>
    <property type="project" value="TreeGrafter"/>
</dbReference>
<sequence>MSDARSLLRQQRAARRVTHPNAAYSDTGKLLCTLCREPIKSESLWESHISSEAHKKRQVASAAVRPSPNLTTAAAPAAVPSTVNKRKHEEDQEMADRNDSYGRGDEDGDSQTDQDHKRKRIRPEGSSQTPPSAAARRRLSQTPSQGIELQIPSRPATPRDSSASSSTTTAIPSRTTDNKTQSAIADVTAPPINGAAAISVDEDEWAAFEAEIAAADTTNNNYDEATISGAAITAEELARQKEAGDQGGEGHQRPSKPDTELQDEREDAKRALEDEMDEMRDLEAKVLRLKEKRDALRQRATSHSHEVGGEETKAAAAAVAKGQKEPNGKGNSVAVVAEGDDDESDESDEDDWDGFRFRAAAAR</sequence>
<keyword evidence="6" id="KW-0539">Nucleus</keyword>
<feature type="region of interest" description="Disordered" evidence="7">
    <location>
        <begin position="234"/>
        <end position="277"/>
    </location>
</feature>
<feature type="compositionally biased region" description="Basic and acidic residues" evidence="7">
    <location>
        <begin position="87"/>
        <end position="105"/>
    </location>
</feature>
<dbReference type="RefSeq" id="XP_035320058.1">
    <property type="nucleotide sequence ID" value="XM_035463794.1"/>
</dbReference>
<dbReference type="GeneID" id="55968043"/>
<keyword evidence="5" id="KW-0175">Coiled coil</keyword>
<keyword evidence="2" id="KW-0479">Metal-binding</keyword>
<dbReference type="GO" id="GO:0008270">
    <property type="term" value="F:zinc ion binding"/>
    <property type="evidence" value="ECO:0007669"/>
    <property type="project" value="UniProtKB-KW"/>
</dbReference>
<evidence type="ECO:0000313" key="9">
    <source>
        <dbReference type="Proteomes" id="UP000749293"/>
    </source>
</evidence>
<proteinExistence type="predicted"/>
<dbReference type="AlphaFoldDB" id="A0A9P4YTJ8"/>
<reference evidence="8" key="1">
    <citation type="submission" date="2020-03" db="EMBL/GenBank/DDBJ databases">
        <title>Site-based positive gene gene selection in Geosmithia morbida across the United States reveals a broad range of putative effectors and factors for local host and environmental adapation.</title>
        <authorList>
            <person name="Onufrak A."/>
            <person name="Murdoch R.W."/>
            <person name="Gazis R."/>
            <person name="Huff M."/>
            <person name="Staton M."/>
            <person name="Klingeman W."/>
            <person name="Hadziabdic D."/>
        </authorList>
    </citation>
    <scope>NUCLEOTIDE SEQUENCE</scope>
    <source>
        <strain evidence="8">1262</strain>
    </source>
</reference>
<evidence type="ECO:0000256" key="7">
    <source>
        <dbReference type="SAM" id="MobiDB-lite"/>
    </source>
</evidence>
<dbReference type="PANTHER" id="PTHR13278:SF0">
    <property type="entry name" value="ZINC FINGER PROTEIN 830"/>
    <property type="match status" value="1"/>
</dbReference>